<gene>
    <name evidence="1" type="ORF">UFOVP395_207</name>
</gene>
<protein>
    <submittedName>
        <fullName evidence="1">Uncharacterized protein</fullName>
    </submittedName>
</protein>
<name>A0A6J5M3S6_9CAUD</name>
<accession>A0A6J5M3S6</accession>
<dbReference type="EMBL" id="LR796380">
    <property type="protein sequence ID" value="CAB4140872.1"/>
    <property type="molecule type" value="Genomic_DNA"/>
</dbReference>
<proteinExistence type="predicted"/>
<evidence type="ECO:0000313" key="1">
    <source>
        <dbReference type="EMBL" id="CAB4140872.1"/>
    </source>
</evidence>
<reference evidence="1" key="1">
    <citation type="submission" date="2020-04" db="EMBL/GenBank/DDBJ databases">
        <authorList>
            <person name="Chiriac C."/>
            <person name="Salcher M."/>
            <person name="Ghai R."/>
            <person name="Kavagutti S V."/>
        </authorList>
    </citation>
    <scope>NUCLEOTIDE SEQUENCE</scope>
</reference>
<organism evidence="1">
    <name type="scientific">uncultured Caudovirales phage</name>
    <dbReference type="NCBI Taxonomy" id="2100421"/>
    <lineage>
        <taxon>Viruses</taxon>
        <taxon>Duplodnaviria</taxon>
        <taxon>Heunggongvirae</taxon>
        <taxon>Uroviricota</taxon>
        <taxon>Caudoviricetes</taxon>
        <taxon>Peduoviridae</taxon>
        <taxon>Maltschvirus</taxon>
        <taxon>Maltschvirus maltsch</taxon>
    </lineage>
</organism>
<sequence>MIMNRLQAIITVDTAAIALEQVAEALITMGATVSMVSRVQNLVRQLDDLRVDIAQCDLLKEGE</sequence>